<reference evidence="2" key="1">
    <citation type="submission" date="2009-10" db="EMBL/GenBank/DDBJ databases">
        <title>The complete chromosome of Gordonia bronchialis DSM 43247.</title>
        <authorList>
            <consortium name="US DOE Joint Genome Institute (JGI-PGF)"/>
            <person name="Lucas S."/>
            <person name="Copeland A."/>
            <person name="Lapidus A."/>
            <person name="Glavina del Rio T."/>
            <person name="Dalin E."/>
            <person name="Tice H."/>
            <person name="Bruce D."/>
            <person name="Goodwin L."/>
            <person name="Pitluck S."/>
            <person name="Kyrpides N."/>
            <person name="Mavromatis K."/>
            <person name="Ivanova N."/>
            <person name="Ovchinnikova G."/>
            <person name="Saunders E."/>
            <person name="Brettin T."/>
            <person name="Detter J.C."/>
            <person name="Han C."/>
            <person name="Larimer F."/>
            <person name="Land M."/>
            <person name="Hauser L."/>
            <person name="Markowitz V."/>
            <person name="Cheng J.-F."/>
            <person name="Hugenholtz P."/>
            <person name="Woyke T."/>
            <person name="Wu D."/>
            <person name="Jando M."/>
            <person name="Schneider S."/>
            <person name="Goeker M."/>
            <person name="Klenk H.-P."/>
            <person name="Eisen J.A."/>
        </authorList>
    </citation>
    <scope>NUCLEOTIDE SEQUENCE [LARGE SCALE GENOMIC DNA]</scope>
    <source>
        <strain evidence="2">ATCC 25592 / DSM 43247 / BCRC 13721 / JCM 3198 / KCTC 3076 / NBRC 16047 / NCTC 10667</strain>
    </source>
</reference>
<dbReference type="EMBL" id="CP001802">
    <property type="protein sequence ID" value="ACY19861.1"/>
    <property type="molecule type" value="Genomic_DNA"/>
</dbReference>
<protein>
    <submittedName>
        <fullName evidence="1">Uncharacterized protein</fullName>
    </submittedName>
</protein>
<accession>D0LEE3</accession>
<keyword evidence="2" id="KW-1185">Reference proteome</keyword>
<dbReference type="HOGENOM" id="CLU_1105911_0_0_11"/>
<dbReference type="OrthoDB" id="3259824at2"/>
<name>D0LEE3_GORB4</name>
<gene>
    <name evidence="1" type="ordered locus">Gbro_0531</name>
</gene>
<dbReference type="RefSeq" id="WP_012832449.1">
    <property type="nucleotide sequence ID" value="NC_013441.1"/>
</dbReference>
<evidence type="ECO:0000313" key="1">
    <source>
        <dbReference type="EMBL" id="ACY19861.1"/>
    </source>
</evidence>
<evidence type="ECO:0000313" key="2">
    <source>
        <dbReference type="Proteomes" id="UP000001219"/>
    </source>
</evidence>
<dbReference type="Proteomes" id="UP000001219">
    <property type="component" value="Chromosome"/>
</dbReference>
<dbReference type="AlphaFoldDB" id="D0LEE3"/>
<reference evidence="1 2" key="2">
    <citation type="journal article" date="2010" name="Stand. Genomic Sci.">
        <title>Complete genome sequence of Gordonia bronchialis type strain (3410).</title>
        <authorList>
            <person name="Ivanova N."/>
            <person name="Sikorski J."/>
            <person name="Jando M."/>
            <person name="Lapidus A."/>
            <person name="Nolan M."/>
            <person name="Lucas S."/>
            <person name="Del Rio T.G."/>
            <person name="Tice H."/>
            <person name="Copeland A."/>
            <person name="Cheng J.F."/>
            <person name="Chen F."/>
            <person name="Bruce D."/>
            <person name="Goodwin L."/>
            <person name="Pitluck S."/>
            <person name="Mavromatis K."/>
            <person name="Ovchinnikova G."/>
            <person name="Pati A."/>
            <person name="Chen A."/>
            <person name="Palaniappan K."/>
            <person name="Land M."/>
            <person name="Hauser L."/>
            <person name="Chang Y.J."/>
            <person name="Jeffries C.D."/>
            <person name="Chain P."/>
            <person name="Saunders E."/>
            <person name="Han C."/>
            <person name="Detter J.C."/>
            <person name="Brettin T."/>
            <person name="Rohde M."/>
            <person name="Goker M."/>
            <person name="Bristow J."/>
            <person name="Eisen J.A."/>
            <person name="Markowitz V."/>
            <person name="Hugenholtz P."/>
            <person name="Klenk H.P."/>
            <person name="Kyrpides N.C."/>
        </authorList>
    </citation>
    <scope>NUCLEOTIDE SEQUENCE [LARGE SCALE GENOMIC DNA]</scope>
    <source>
        <strain evidence="2">ATCC 25592 / DSM 43247 / BCRC 13721 / JCM 3198 / KCTC 3076 / NBRC 16047 / NCTC 10667</strain>
    </source>
</reference>
<proteinExistence type="predicted"/>
<sequence length="251" mass="27505">MITANTTDTHIDDDRTLVEVVHIHKDTVVYTQYQGEFEPQPVSIEVSLDTGLIIVDIDSEVGCVFTPRQFGGVDRNYSIPATASATDINKLLDVIAPLAQQMIDNAETGLDRDGNPVGRVDDDDDQELTDTDIELGLDAHDPISLAIARFPFEGQHSQAAIDGLIREVACKWVPVLKKEWAELVADPDYDFEPFALIEAAGYVENALSFDQGVGGIYPIPYALDYVMGGTEFSMFELALREGTVPAVELID</sequence>
<dbReference type="KEGG" id="gbr:Gbro_0531"/>
<organism evidence="1 2">
    <name type="scientific">Gordonia bronchialis (strain ATCC 25592 / DSM 43247 / BCRC 13721 / JCM 3198 / KCTC 3076 / NBRC 16047 / NCTC 10667)</name>
    <name type="common">Rhodococcus bronchialis</name>
    <dbReference type="NCBI Taxonomy" id="526226"/>
    <lineage>
        <taxon>Bacteria</taxon>
        <taxon>Bacillati</taxon>
        <taxon>Actinomycetota</taxon>
        <taxon>Actinomycetes</taxon>
        <taxon>Mycobacteriales</taxon>
        <taxon>Gordoniaceae</taxon>
        <taxon>Gordonia</taxon>
    </lineage>
</organism>